<dbReference type="InterPro" id="IPR004045">
    <property type="entry name" value="Glutathione_S-Trfase_N"/>
</dbReference>
<dbReference type="SFLD" id="SFLDS00019">
    <property type="entry name" value="Glutathione_Transferase_(cytos"/>
    <property type="match status" value="1"/>
</dbReference>
<proteinExistence type="predicted"/>
<dbReference type="InterPro" id="IPR036249">
    <property type="entry name" value="Thioredoxin-like_sf"/>
</dbReference>
<dbReference type="InterPro" id="IPR010987">
    <property type="entry name" value="Glutathione-S-Trfase_C-like"/>
</dbReference>
<sequence>MPKNIKLTYFDFKGFGEPVRLALAIAGLDFEDFRIKREDWPAIKPTMPFGHVPVLEVDGQKVAQSGAMLRYIGKLVPESGLYPSDIWTAFKVDEIIGVVDDIMRLLRPSFATKDEDEIVRLRTALVAPEGELTLALAQLEASLAKTAGAKFALNDGPTIADISIYVILDLLSSGVLTAMPKDVYAKHPQLSKVVNAVRAHPKVKEWESKH</sequence>
<dbReference type="Gene3D" id="1.20.1050.10">
    <property type="match status" value="1"/>
</dbReference>
<gene>
    <name evidence="3" type="primary">GSTS2</name>
    <name evidence="3" type="ORF">HDU87_001100</name>
</gene>
<dbReference type="CDD" id="cd03039">
    <property type="entry name" value="GST_N_Sigma_like"/>
    <property type="match status" value="1"/>
</dbReference>
<dbReference type="SFLD" id="SFLDG00363">
    <property type="entry name" value="AMPS_(cytGST):_Alpha-__Mu-__Pi"/>
    <property type="match status" value="1"/>
</dbReference>
<dbReference type="Pfam" id="PF02798">
    <property type="entry name" value="GST_N"/>
    <property type="match status" value="1"/>
</dbReference>
<accession>A0AAD5TMY6</accession>
<evidence type="ECO:0000313" key="4">
    <source>
        <dbReference type="Proteomes" id="UP001212152"/>
    </source>
</evidence>
<dbReference type="InterPro" id="IPR050213">
    <property type="entry name" value="GST_superfamily"/>
</dbReference>
<dbReference type="InterPro" id="IPR036282">
    <property type="entry name" value="Glutathione-S-Trfase_C_sf"/>
</dbReference>
<dbReference type="SFLD" id="SFLDG01205">
    <property type="entry name" value="AMPS.1"/>
    <property type="match status" value="1"/>
</dbReference>
<dbReference type="GO" id="GO:0004364">
    <property type="term" value="F:glutathione transferase activity"/>
    <property type="evidence" value="ECO:0007669"/>
    <property type="project" value="TreeGrafter"/>
</dbReference>
<keyword evidence="4" id="KW-1185">Reference proteome</keyword>
<evidence type="ECO:0000313" key="3">
    <source>
        <dbReference type="EMBL" id="KAJ3181490.1"/>
    </source>
</evidence>
<dbReference type="PANTHER" id="PTHR11571">
    <property type="entry name" value="GLUTATHIONE S-TRANSFERASE"/>
    <property type="match status" value="1"/>
</dbReference>
<dbReference type="EMBL" id="JADGJQ010000012">
    <property type="protein sequence ID" value="KAJ3181490.1"/>
    <property type="molecule type" value="Genomic_DNA"/>
</dbReference>
<feature type="domain" description="GST C-terminal" evidence="2">
    <location>
        <begin position="85"/>
        <end position="210"/>
    </location>
</feature>
<dbReference type="PROSITE" id="PS50405">
    <property type="entry name" value="GST_CTER"/>
    <property type="match status" value="1"/>
</dbReference>
<dbReference type="GO" id="GO:0006749">
    <property type="term" value="P:glutathione metabolic process"/>
    <property type="evidence" value="ECO:0007669"/>
    <property type="project" value="TreeGrafter"/>
</dbReference>
<evidence type="ECO:0000259" key="1">
    <source>
        <dbReference type="PROSITE" id="PS50404"/>
    </source>
</evidence>
<dbReference type="PANTHER" id="PTHR11571:SF252">
    <property type="entry name" value="GLUTATHIONE S-TRANSFERASE"/>
    <property type="match status" value="1"/>
</dbReference>
<dbReference type="InterPro" id="IPR004046">
    <property type="entry name" value="GST_C"/>
</dbReference>
<dbReference type="InterPro" id="IPR040079">
    <property type="entry name" value="Glutathione_S-Trfase"/>
</dbReference>
<dbReference type="PROSITE" id="PS50404">
    <property type="entry name" value="GST_NTER"/>
    <property type="match status" value="1"/>
</dbReference>
<dbReference type="Pfam" id="PF14497">
    <property type="entry name" value="GST_C_3"/>
    <property type="match status" value="1"/>
</dbReference>
<organism evidence="3 4">
    <name type="scientific">Geranomyces variabilis</name>
    <dbReference type="NCBI Taxonomy" id="109894"/>
    <lineage>
        <taxon>Eukaryota</taxon>
        <taxon>Fungi</taxon>
        <taxon>Fungi incertae sedis</taxon>
        <taxon>Chytridiomycota</taxon>
        <taxon>Chytridiomycota incertae sedis</taxon>
        <taxon>Chytridiomycetes</taxon>
        <taxon>Spizellomycetales</taxon>
        <taxon>Powellomycetaceae</taxon>
        <taxon>Geranomyces</taxon>
    </lineage>
</organism>
<name>A0AAD5TMY6_9FUNG</name>
<dbReference type="SUPFAM" id="SSF47616">
    <property type="entry name" value="GST C-terminal domain-like"/>
    <property type="match status" value="1"/>
</dbReference>
<evidence type="ECO:0000259" key="2">
    <source>
        <dbReference type="PROSITE" id="PS50405"/>
    </source>
</evidence>
<reference evidence="3" key="1">
    <citation type="submission" date="2020-05" db="EMBL/GenBank/DDBJ databases">
        <title>Phylogenomic resolution of chytrid fungi.</title>
        <authorList>
            <person name="Stajich J.E."/>
            <person name="Amses K."/>
            <person name="Simmons R."/>
            <person name="Seto K."/>
            <person name="Myers J."/>
            <person name="Bonds A."/>
            <person name="Quandt C.A."/>
            <person name="Barry K."/>
            <person name="Liu P."/>
            <person name="Grigoriev I."/>
            <person name="Longcore J.E."/>
            <person name="James T.Y."/>
        </authorList>
    </citation>
    <scope>NUCLEOTIDE SEQUENCE</scope>
    <source>
        <strain evidence="3">JEL0379</strain>
    </source>
</reference>
<feature type="domain" description="GST N-terminal" evidence="1">
    <location>
        <begin position="3"/>
        <end position="80"/>
    </location>
</feature>
<comment type="caution">
    <text evidence="3">The sequence shown here is derived from an EMBL/GenBank/DDBJ whole genome shotgun (WGS) entry which is preliminary data.</text>
</comment>
<dbReference type="SUPFAM" id="SSF52833">
    <property type="entry name" value="Thioredoxin-like"/>
    <property type="match status" value="1"/>
</dbReference>
<dbReference type="FunFam" id="3.40.30.10:FF:000035">
    <property type="entry name" value="hematopoietic prostaglandin D synthase"/>
    <property type="match status" value="1"/>
</dbReference>
<dbReference type="Gene3D" id="3.40.30.10">
    <property type="entry name" value="Glutaredoxin"/>
    <property type="match status" value="1"/>
</dbReference>
<protein>
    <submittedName>
        <fullName evidence="3">Cytochrome c oxidase subunit 1</fullName>
    </submittedName>
</protein>
<dbReference type="Proteomes" id="UP001212152">
    <property type="component" value="Unassembled WGS sequence"/>
</dbReference>
<dbReference type="AlphaFoldDB" id="A0AAD5TMY6"/>